<protein>
    <submittedName>
        <fullName evidence="1">Uncharacterized protein</fullName>
    </submittedName>
</protein>
<reference evidence="1 2" key="1">
    <citation type="submission" date="2021-06" db="EMBL/GenBank/DDBJ databases">
        <title>Caerostris extrusa draft genome.</title>
        <authorList>
            <person name="Kono N."/>
            <person name="Arakawa K."/>
        </authorList>
    </citation>
    <scope>NUCLEOTIDE SEQUENCE [LARGE SCALE GENOMIC DNA]</scope>
</reference>
<gene>
    <name evidence="1" type="ORF">CEXT_482901</name>
</gene>
<dbReference type="Proteomes" id="UP001054945">
    <property type="component" value="Unassembled WGS sequence"/>
</dbReference>
<keyword evidence="2" id="KW-1185">Reference proteome</keyword>
<dbReference type="AlphaFoldDB" id="A0AAV4RW85"/>
<dbReference type="EMBL" id="BPLR01008564">
    <property type="protein sequence ID" value="GIY25627.1"/>
    <property type="molecule type" value="Genomic_DNA"/>
</dbReference>
<comment type="caution">
    <text evidence="1">The sequence shown here is derived from an EMBL/GenBank/DDBJ whole genome shotgun (WGS) entry which is preliminary data.</text>
</comment>
<sequence>MQGIKRYIDCQICHCNSPVSPSPDYARYATAMLCKPLPQMMQRIKRYVDILRARGICKPLPDHARYATAMLCKSLPPDYARYATTMLCKSTPQIMQGIKRYIDCKFDNQYASLSGEEMEGGNFAFNVCFCNKLKVITDLGGQPVITDSSRRSNELRRFYKRNNRFPQWVGCLMAGMVQPVRSQ</sequence>
<evidence type="ECO:0000313" key="2">
    <source>
        <dbReference type="Proteomes" id="UP001054945"/>
    </source>
</evidence>
<evidence type="ECO:0000313" key="1">
    <source>
        <dbReference type="EMBL" id="GIY25627.1"/>
    </source>
</evidence>
<organism evidence="1 2">
    <name type="scientific">Caerostris extrusa</name>
    <name type="common">Bark spider</name>
    <name type="synonym">Caerostris bankana</name>
    <dbReference type="NCBI Taxonomy" id="172846"/>
    <lineage>
        <taxon>Eukaryota</taxon>
        <taxon>Metazoa</taxon>
        <taxon>Ecdysozoa</taxon>
        <taxon>Arthropoda</taxon>
        <taxon>Chelicerata</taxon>
        <taxon>Arachnida</taxon>
        <taxon>Araneae</taxon>
        <taxon>Araneomorphae</taxon>
        <taxon>Entelegynae</taxon>
        <taxon>Araneoidea</taxon>
        <taxon>Araneidae</taxon>
        <taxon>Caerostris</taxon>
    </lineage>
</organism>
<proteinExistence type="predicted"/>
<accession>A0AAV4RW85</accession>
<name>A0AAV4RW85_CAEEX</name>